<gene>
    <name evidence="7" type="ORF">EYH02_01095</name>
</gene>
<sequence length="155" mass="16502">MDPSIVWGIAYATPPIALLSGAVGSALGTLEVASASLSVIAEEPAQRSRALILSALPMTQTFYGFIFMYMALVRLTGVTEMTLFKALLLLSMSIAVGLAELYSAWTQGKVCRSAVVLLPRTRGAIFSMGIMLAAFEELFGILALAFGLMVLFMVV</sequence>
<evidence type="ECO:0000256" key="5">
    <source>
        <dbReference type="SAM" id="Phobius"/>
    </source>
</evidence>
<organism evidence="7 8">
    <name type="scientific">Ignisphaera aggregans</name>
    <dbReference type="NCBI Taxonomy" id="334771"/>
    <lineage>
        <taxon>Archaea</taxon>
        <taxon>Thermoproteota</taxon>
        <taxon>Thermoprotei</taxon>
        <taxon>Desulfurococcales</taxon>
        <taxon>Desulfurococcaceae</taxon>
        <taxon>Ignisphaera</taxon>
    </lineage>
</organism>
<dbReference type="Proteomes" id="UP000605805">
    <property type="component" value="Unassembled WGS sequence"/>
</dbReference>
<comment type="caution">
    <text evidence="7">The sequence shown here is derived from an EMBL/GenBank/DDBJ whole genome shotgun (WGS) entry which is preliminary data.</text>
</comment>
<feature type="transmembrane region" description="Helical" evidence="5">
    <location>
        <begin position="83"/>
        <end position="105"/>
    </location>
</feature>
<accession>A0A832YWX3</accession>
<dbReference type="EMBL" id="DQTV01000026">
    <property type="protein sequence ID" value="HIP56658.1"/>
    <property type="molecule type" value="Genomic_DNA"/>
</dbReference>
<comment type="subcellular location">
    <subcellularLocation>
        <location evidence="1">Membrane</location>
        <topology evidence="1">Multi-pass membrane protein</topology>
    </subcellularLocation>
</comment>
<dbReference type="NCBIfam" id="NF006219">
    <property type="entry name" value="PRK08344.1"/>
    <property type="match status" value="1"/>
</dbReference>
<evidence type="ECO:0000259" key="6">
    <source>
        <dbReference type="Pfam" id="PF00137"/>
    </source>
</evidence>
<keyword evidence="3 5" id="KW-1133">Transmembrane helix</keyword>
<dbReference type="Pfam" id="PF00137">
    <property type="entry name" value="ATP-synt_C"/>
    <property type="match status" value="2"/>
</dbReference>
<feature type="domain" description="V-ATPase proteolipid subunit C-like" evidence="6">
    <location>
        <begin position="17"/>
        <end position="70"/>
    </location>
</feature>
<evidence type="ECO:0000256" key="4">
    <source>
        <dbReference type="ARBA" id="ARBA00023136"/>
    </source>
</evidence>
<feature type="transmembrane region" description="Helical" evidence="5">
    <location>
        <begin position="125"/>
        <end position="154"/>
    </location>
</feature>
<proteinExistence type="predicted"/>
<dbReference type="Gene3D" id="1.20.120.610">
    <property type="entry name" value="lithium bound rotor ring of v- atpase"/>
    <property type="match status" value="1"/>
</dbReference>
<reference evidence="7" key="1">
    <citation type="journal article" date="2020" name="ISME J.">
        <title>Gammaproteobacteria mediating utilization of methyl-, sulfur- and petroleum organic compounds in deep ocean hydrothermal plumes.</title>
        <authorList>
            <person name="Zhou Z."/>
            <person name="Liu Y."/>
            <person name="Pan J."/>
            <person name="Cron B.R."/>
            <person name="Toner B.M."/>
            <person name="Anantharaman K."/>
            <person name="Breier J.A."/>
            <person name="Dick G.J."/>
            <person name="Li M."/>
        </authorList>
    </citation>
    <scope>NUCLEOTIDE SEQUENCE</scope>
    <source>
        <strain evidence="7">SZUA-1435</strain>
    </source>
</reference>
<keyword evidence="4 5" id="KW-0472">Membrane</keyword>
<evidence type="ECO:0000256" key="3">
    <source>
        <dbReference type="ARBA" id="ARBA00022989"/>
    </source>
</evidence>
<dbReference type="AlphaFoldDB" id="A0A832YWX3"/>
<evidence type="ECO:0000313" key="7">
    <source>
        <dbReference type="EMBL" id="HIP56658.1"/>
    </source>
</evidence>
<feature type="transmembrane region" description="Helical" evidence="5">
    <location>
        <begin position="50"/>
        <end position="71"/>
    </location>
</feature>
<keyword evidence="2 5" id="KW-0812">Transmembrane</keyword>
<evidence type="ECO:0000313" key="8">
    <source>
        <dbReference type="Proteomes" id="UP000605805"/>
    </source>
</evidence>
<evidence type="ECO:0000256" key="2">
    <source>
        <dbReference type="ARBA" id="ARBA00022692"/>
    </source>
</evidence>
<evidence type="ECO:0000256" key="1">
    <source>
        <dbReference type="ARBA" id="ARBA00004141"/>
    </source>
</evidence>
<dbReference type="GO" id="GO:0015078">
    <property type="term" value="F:proton transmembrane transporter activity"/>
    <property type="evidence" value="ECO:0007669"/>
    <property type="project" value="InterPro"/>
</dbReference>
<protein>
    <submittedName>
        <fullName evidence="7">ATPase</fullName>
    </submittedName>
</protein>
<dbReference type="InterPro" id="IPR035921">
    <property type="entry name" value="F/V-ATP_Csub_sf"/>
</dbReference>
<name>A0A832YWX3_9CREN</name>
<feature type="domain" description="V-ATPase proteolipid subunit C-like" evidence="6">
    <location>
        <begin position="92"/>
        <end position="149"/>
    </location>
</feature>
<feature type="transmembrane region" description="Helical" evidence="5">
    <location>
        <begin position="6"/>
        <end position="30"/>
    </location>
</feature>
<dbReference type="SUPFAM" id="SSF81333">
    <property type="entry name" value="F1F0 ATP synthase subunit C"/>
    <property type="match status" value="2"/>
</dbReference>
<dbReference type="GO" id="GO:0033177">
    <property type="term" value="C:proton-transporting two-sector ATPase complex, proton-transporting domain"/>
    <property type="evidence" value="ECO:0007669"/>
    <property type="project" value="InterPro"/>
</dbReference>
<dbReference type="InterPro" id="IPR002379">
    <property type="entry name" value="ATPase_proteolipid_c-like_dom"/>
</dbReference>